<reference evidence="1 2" key="1">
    <citation type="submission" date="2023-03" db="EMBL/GenBank/DDBJ databases">
        <authorList>
            <person name="Pearce D."/>
        </authorList>
    </citation>
    <scope>NUCLEOTIDE SEQUENCE [LARGE SCALE GENOMIC DNA]</scope>
    <source>
        <strain evidence="1">Msz</strain>
    </source>
</reference>
<dbReference type="RefSeq" id="WP_026611702.1">
    <property type="nucleotide sequence ID" value="NZ_OX458333.1"/>
</dbReference>
<evidence type="ECO:0000313" key="1">
    <source>
        <dbReference type="EMBL" id="CAI8840113.1"/>
    </source>
</evidence>
<dbReference type="Pfam" id="PF10604">
    <property type="entry name" value="Polyketide_cyc2"/>
    <property type="match status" value="1"/>
</dbReference>
<dbReference type="SUPFAM" id="SSF55961">
    <property type="entry name" value="Bet v1-like"/>
    <property type="match status" value="1"/>
</dbReference>
<dbReference type="InterPro" id="IPR019587">
    <property type="entry name" value="Polyketide_cyclase/dehydratase"/>
</dbReference>
<dbReference type="EMBL" id="OX458333">
    <property type="protein sequence ID" value="CAI8840113.1"/>
    <property type="molecule type" value="Genomic_DNA"/>
</dbReference>
<evidence type="ECO:0000313" key="2">
    <source>
        <dbReference type="Proteomes" id="UP001162030"/>
    </source>
</evidence>
<accession>A0ABM9I262</accession>
<dbReference type="CDD" id="cd07812">
    <property type="entry name" value="SRPBCC"/>
    <property type="match status" value="1"/>
</dbReference>
<sequence length="185" mass="21154">MMSFFFILLLLVASVMALTFIGKKLPKTYVAASRIRLSAPLKTVWDIINDFDSYPTWRPGLSRTERGPDIDGLPSWYEICFRHSRVHFRVVERKPPSLLITKIVGDDLPLSGTWIYELEEDGDGTLLTITERDNIHNPLLRFFDRFVLCYYGAMDVYLIALAIKLGDSARPQHLSLKIDDSDKSA</sequence>
<protein>
    <submittedName>
        <fullName evidence="1">Polyketide cyclase/dehydrase/lipid transport protein</fullName>
    </submittedName>
</protein>
<keyword evidence="2" id="KW-1185">Reference proteome</keyword>
<name>A0ABM9I262_9GAMM</name>
<dbReference type="Gene3D" id="3.30.530.20">
    <property type="match status" value="1"/>
</dbReference>
<gene>
    <name evidence="1" type="ORF">MSZNOR_2312</name>
</gene>
<proteinExistence type="predicted"/>
<dbReference type="Proteomes" id="UP001162030">
    <property type="component" value="Chromosome"/>
</dbReference>
<dbReference type="InterPro" id="IPR023393">
    <property type="entry name" value="START-like_dom_sf"/>
</dbReference>
<organism evidence="1 2">
    <name type="scientific">Methylocaldum szegediense</name>
    <dbReference type="NCBI Taxonomy" id="73780"/>
    <lineage>
        <taxon>Bacteria</taxon>
        <taxon>Pseudomonadati</taxon>
        <taxon>Pseudomonadota</taxon>
        <taxon>Gammaproteobacteria</taxon>
        <taxon>Methylococcales</taxon>
        <taxon>Methylococcaceae</taxon>
        <taxon>Methylocaldum</taxon>
    </lineage>
</organism>